<reference evidence="2" key="1">
    <citation type="submission" date="2022-10" db="EMBL/GenBank/DDBJ databases">
        <authorList>
            <person name="Chen Y."/>
            <person name="Dougan E. K."/>
            <person name="Chan C."/>
            <person name="Rhodes N."/>
            <person name="Thang M."/>
        </authorList>
    </citation>
    <scope>NUCLEOTIDE SEQUENCE</scope>
</reference>
<proteinExistence type="predicted"/>
<keyword evidence="4" id="KW-1185">Reference proteome</keyword>
<feature type="region of interest" description="Disordered" evidence="1">
    <location>
        <begin position="132"/>
        <end position="151"/>
    </location>
</feature>
<dbReference type="EMBL" id="CAMXCT030001159">
    <property type="protein sequence ID" value="CAL4774686.1"/>
    <property type="molecule type" value="Genomic_DNA"/>
</dbReference>
<evidence type="ECO:0000313" key="4">
    <source>
        <dbReference type="Proteomes" id="UP001152797"/>
    </source>
</evidence>
<reference evidence="3 4" key="2">
    <citation type="submission" date="2024-05" db="EMBL/GenBank/DDBJ databases">
        <authorList>
            <person name="Chen Y."/>
            <person name="Shah S."/>
            <person name="Dougan E. K."/>
            <person name="Thang M."/>
            <person name="Chan C."/>
        </authorList>
    </citation>
    <scope>NUCLEOTIDE SEQUENCE [LARGE SCALE GENOMIC DNA]</scope>
</reference>
<evidence type="ECO:0000313" key="2">
    <source>
        <dbReference type="EMBL" id="CAI3987374.1"/>
    </source>
</evidence>
<gene>
    <name evidence="2" type="ORF">C1SCF055_LOCUS14655</name>
</gene>
<dbReference type="EMBL" id="CAMXCT020001159">
    <property type="protein sequence ID" value="CAL1140749.1"/>
    <property type="molecule type" value="Genomic_DNA"/>
</dbReference>
<organism evidence="2">
    <name type="scientific">Cladocopium goreaui</name>
    <dbReference type="NCBI Taxonomy" id="2562237"/>
    <lineage>
        <taxon>Eukaryota</taxon>
        <taxon>Sar</taxon>
        <taxon>Alveolata</taxon>
        <taxon>Dinophyceae</taxon>
        <taxon>Suessiales</taxon>
        <taxon>Symbiodiniaceae</taxon>
        <taxon>Cladocopium</taxon>
    </lineage>
</organism>
<feature type="compositionally biased region" description="Basic and acidic residues" evidence="1">
    <location>
        <begin position="132"/>
        <end position="141"/>
    </location>
</feature>
<protein>
    <submittedName>
        <fullName evidence="2">Uncharacterized protein</fullName>
    </submittedName>
</protein>
<accession>A0A9P1C9A6</accession>
<dbReference type="EMBL" id="CAMXCT010001159">
    <property type="protein sequence ID" value="CAI3987374.1"/>
    <property type="molecule type" value="Genomic_DNA"/>
</dbReference>
<evidence type="ECO:0000313" key="3">
    <source>
        <dbReference type="EMBL" id="CAL4774686.1"/>
    </source>
</evidence>
<evidence type="ECO:0000256" key="1">
    <source>
        <dbReference type="SAM" id="MobiDB-lite"/>
    </source>
</evidence>
<name>A0A9P1C9A6_9DINO</name>
<feature type="compositionally biased region" description="Low complexity" evidence="1">
    <location>
        <begin position="66"/>
        <end position="75"/>
    </location>
</feature>
<dbReference type="Proteomes" id="UP001152797">
    <property type="component" value="Unassembled WGS sequence"/>
</dbReference>
<comment type="caution">
    <text evidence="2">The sequence shown here is derived from an EMBL/GenBank/DDBJ whole genome shotgun (WGS) entry which is preliminary data.</text>
</comment>
<sequence>MSIEAVRLRGRLVQQRAMNARAPSSSSHFSRRSPVQVYTSVEAVDEPMTVQVEASPVPPGSPPAEPESAAAAAAAAAWLQAESPSPRRRFRVTTSPTRCRSNERYTLACKAATSDGDYRQLLEQHRREIREQREAARRSSPERVQWGVWAK</sequence>
<dbReference type="AlphaFoldDB" id="A0A9P1C9A6"/>
<feature type="region of interest" description="Disordered" evidence="1">
    <location>
        <begin position="52"/>
        <end position="75"/>
    </location>
</feature>
<feature type="compositionally biased region" description="Pro residues" evidence="1">
    <location>
        <begin position="56"/>
        <end position="65"/>
    </location>
</feature>